<dbReference type="EMBL" id="CAKOGP040000113">
    <property type="protein sequence ID" value="CAJ1930603.1"/>
    <property type="molecule type" value="Genomic_DNA"/>
</dbReference>
<evidence type="ECO:0000256" key="3">
    <source>
        <dbReference type="ARBA" id="ARBA00022679"/>
    </source>
</evidence>
<keyword evidence="6 12" id="KW-0067">ATP-binding</keyword>
<keyword evidence="2" id="KW-0723">Serine/threonine-protein kinase</keyword>
<feature type="domain" description="RWD" evidence="16">
    <location>
        <begin position="42"/>
        <end position="151"/>
    </location>
</feature>
<feature type="compositionally biased region" description="Polar residues" evidence="14">
    <location>
        <begin position="494"/>
        <end position="504"/>
    </location>
</feature>
<dbReference type="SMART" id="SM00591">
    <property type="entry name" value="RWD"/>
    <property type="match status" value="1"/>
</dbReference>
<dbReference type="EC" id="2.7.11.1" evidence="1"/>
<dbReference type="GO" id="GO:0017148">
    <property type="term" value="P:negative regulation of translation"/>
    <property type="evidence" value="ECO:0007669"/>
    <property type="project" value="UniProtKB-KW"/>
</dbReference>
<dbReference type="Gene3D" id="3.30.200.20">
    <property type="entry name" value="Phosphorylase Kinase, domain 1"/>
    <property type="match status" value="1"/>
</dbReference>
<feature type="compositionally biased region" description="Low complexity" evidence="14">
    <location>
        <begin position="423"/>
        <end position="435"/>
    </location>
</feature>
<dbReference type="InterPro" id="IPR000719">
    <property type="entry name" value="Prot_kinase_dom"/>
</dbReference>
<dbReference type="Pfam" id="PF00069">
    <property type="entry name" value="Pkinase"/>
    <property type="match status" value="3"/>
</dbReference>
<evidence type="ECO:0000256" key="1">
    <source>
        <dbReference type="ARBA" id="ARBA00012513"/>
    </source>
</evidence>
<dbReference type="SUPFAM" id="SSF54495">
    <property type="entry name" value="UBC-like"/>
    <property type="match status" value="1"/>
</dbReference>
<dbReference type="SUPFAM" id="SSF56112">
    <property type="entry name" value="Protein kinase-like (PK-like)"/>
    <property type="match status" value="1"/>
</dbReference>
<evidence type="ECO:0000259" key="16">
    <source>
        <dbReference type="PROSITE" id="PS50908"/>
    </source>
</evidence>
<feature type="domain" description="Protein kinase" evidence="15">
    <location>
        <begin position="291"/>
        <end position="791"/>
    </location>
</feature>
<evidence type="ECO:0000256" key="8">
    <source>
        <dbReference type="ARBA" id="ARBA00037982"/>
    </source>
</evidence>
<feature type="region of interest" description="Disordered" evidence="14">
    <location>
        <begin position="1549"/>
        <end position="1578"/>
    </location>
</feature>
<feature type="compositionally biased region" description="Acidic residues" evidence="14">
    <location>
        <begin position="408"/>
        <end position="421"/>
    </location>
</feature>
<feature type="active site" description="Proton acceptor" evidence="11">
    <location>
        <position position="577"/>
    </location>
</feature>
<evidence type="ECO:0000256" key="2">
    <source>
        <dbReference type="ARBA" id="ARBA00022527"/>
    </source>
</evidence>
<dbReference type="SMART" id="SM00220">
    <property type="entry name" value="S_TKc"/>
    <property type="match status" value="1"/>
</dbReference>
<dbReference type="InterPro" id="IPR050339">
    <property type="entry name" value="CC_SR_Kinase"/>
</dbReference>
<dbReference type="InterPro" id="IPR011009">
    <property type="entry name" value="Kinase-like_dom_sf"/>
</dbReference>
<evidence type="ECO:0000313" key="18">
    <source>
        <dbReference type="Proteomes" id="UP001295423"/>
    </source>
</evidence>
<gene>
    <name evidence="17" type="ORF">CYCCA115_LOCUS1997</name>
</gene>
<evidence type="ECO:0000256" key="13">
    <source>
        <dbReference type="PROSITE-ProRule" id="PRU10141"/>
    </source>
</evidence>
<evidence type="ECO:0000256" key="10">
    <source>
        <dbReference type="ARBA" id="ARBA00048679"/>
    </source>
</evidence>
<feature type="region of interest" description="Disordered" evidence="14">
    <location>
        <begin position="494"/>
        <end position="513"/>
    </location>
</feature>
<dbReference type="PROSITE" id="PS00107">
    <property type="entry name" value="PROTEIN_KINASE_ATP"/>
    <property type="match status" value="1"/>
</dbReference>
<dbReference type="PANTHER" id="PTHR11042:SF136">
    <property type="entry name" value="EIF-2-ALPHA KINASE GCN2"/>
    <property type="match status" value="1"/>
</dbReference>
<evidence type="ECO:0000256" key="5">
    <source>
        <dbReference type="ARBA" id="ARBA00022777"/>
    </source>
</evidence>
<keyword evidence="18" id="KW-1185">Reference proteome</keyword>
<feature type="region of interest" description="Disordered" evidence="14">
    <location>
        <begin position="367"/>
        <end position="443"/>
    </location>
</feature>
<dbReference type="InterPro" id="IPR045864">
    <property type="entry name" value="aa-tRNA-synth_II/BPL/LPL"/>
</dbReference>
<organism evidence="17 18">
    <name type="scientific">Cylindrotheca closterium</name>
    <dbReference type="NCBI Taxonomy" id="2856"/>
    <lineage>
        <taxon>Eukaryota</taxon>
        <taxon>Sar</taxon>
        <taxon>Stramenopiles</taxon>
        <taxon>Ochrophyta</taxon>
        <taxon>Bacillariophyta</taxon>
        <taxon>Bacillariophyceae</taxon>
        <taxon>Bacillariophycidae</taxon>
        <taxon>Bacillariales</taxon>
        <taxon>Bacillariaceae</taxon>
        <taxon>Cylindrotheca</taxon>
    </lineage>
</organism>
<dbReference type="GO" id="GO:0005524">
    <property type="term" value="F:ATP binding"/>
    <property type="evidence" value="ECO:0007669"/>
    <property type="project" value="UniProtKB-UniRule"/>
</dbReference>
<dbReference type="PROSITE" id="PS50908">
    <property type="entry name" value="RWD"/>
    <property type="match status" value="1"/>
</dbReference>
<name>A0AAD2CF67_9STRA</name>
<comment type="similarity">
    <text evidence="8">Belongs to the protein kinase superfamily. Ser/Thr protein kinase family. GCN2 subfamily.</text>
</comment>
<feature type="compositionally biased region" description="Basic and acidic residues" evidence="14">
    <location>
        <begin position="167"/>
        <end position="180"/>
    </location>
</feature>
<evidence type="ECO:0000256" key="6">
    <source>
        <dbReference type="ARBA" id="ARBA00022840"/>
    </source>
</evidence>
<dbReference type="InterPro" id="IPR006575">
    <property type="entry name" value="RWD_dom"/>
</dbReference>
<feature type="binding site" evidence="12">
    <location>
        <position position="320"/>
    </location>
    <ligand>
        <name>ATP</name>
        <dbReference type="ChEBI" id="CHEBI:30616"/>
    </ligand>
</feature>
<feature type="binding site" evidence="12">
    <location>
        <begin position="297"/>
        <end position="305"/>
    </location>
    <ligand>
        <name>ATP</name>
        <dbReference type="ChEBI" id="CHEBI:30616"/>
    </ligand>
</feature>
<proteinExistence type="inferred from homology"/>
<dbReference type="CDD" id="cd23823">
    <property type="entry name" value="RWD_GCN2"/>
    <property type="match status" value="1"/>
</dbReference>
<dbReference type="GO" id="GO:0000077">
    <property type="term" value="P:DNA damage checkpoint signaling"/>
    <property type="evidence" value="ECO:0007669"/>
    <property type="project" value="InterPro"/>
</dbReference>
<evidence type="ECO:0000256" key="14">
    <source>
        <dbReference type="SAM" id="MobiDB-lite"/>
    </source>
</evidence>
<reference evidence="17" key="1">
    <citation type="submission" date="2023-08" db="EMBL/GenBank/DDBJ databases">
        <authorList>
            <person name="Audoor S."/>
            <person name="Bilcke G."/>
        </authorList>
    </citation>
    <scope>NUCLEOTIDE SEQUENCE</scope>
</reference>
<keyword evidence="3" id="KW-0808">Transferase</keyword>
<keyword evidence="4 12" id="KW-0547">Nucleotide-binding</keyword>
<comment type="caution">
    <text evidence="17">The sequence shown here is derived from an EMBL/GenBank/DDBJ whole genome shotgun (WGS) entry which is preliminary data.</text>
</comment>
<evidence type="ECO:0000256" key="7">
    <source>
        <dbReference type="ARBA" id="ARBA00023193"/>
    </source>
</evidence>
<protein>
    <recommendedName>
        <fullName evidence="1">non-specific serine/threonine protein kinase</fullName>
        <ecNumber evidence="1">2.7.11.1</ecNumber>
    </recommendedName>
</protein>
<evidence type="ECO:0000313" key="17">
    <source>
        <dbReference type="EMBL" id="CAJ1930603.1"/>
    </source>
</evidence>
<evidence type="ECO:0000256" key="4">
    <source>
        <dbReference type="ARBA" id="ARBA00022741"/>
    </source>
</evidence>
<feature type="region of interest" description="Disordered" evidence="14">
    <location>
        <begin position="1"/>
        <end position="34"/>
    </location>
</feature>
<comment type="catalytic activity">
    <reaction evidence="9">
        <text>L-threonyl-[protein] + ATP = O-phospho-L-threonyl-[protein] + ADP + H(+)</text>
        <dbReference type="Rhea" id="RHEA:46608"/>
        <dbReference type="Rhea" id="RHEA-COMP:11060"/>
        <dbReference type="Rhea" id="RHEA-COMP:11605"/>
        <dbReference type="ChEBI" id="CHEBI:15378"/>
        <dbReference type="ChEBI" id="CHEBI:30013"/>
        <dbReference type="ChEBI" id="CHEBI:30616"/>
        <dbReference type="ChEBI" id="CHEBI:61977"/>
        <dbReference type="ChEBI" id="CHEBI:456216"/>
        <dbReference type="EC" id="2.7.11.1"/>
    </reaction>
</comment>
<dbReference type="PANTHER" id="PTHR11042">
    <property type="entry name" value="EUKARYOTIC TRANSLATION INITIATION FACTOR 2-ALPHA KINASE EIF2-ALPHA KINASE -RELATED"/>
    <property type="match status" value="1"/>
</dbReference>
<accession>A0AAD2CF67</accession>
<keyword evidence="7" id="KW-0652">Protein synthesis inhibitor</keyword>
<dbReference type="PROSITE" id="PS00108">
    <property type="entry name" value="PROTEIN_KINASE_ST"/>
    <property type="match status" value="1"/>
</dbReference>
<dbReference type="PROSITE" id="PS50011">
    <property type="entry name" value="PROTEIN_KINASE_DOM"/>
    <property type="match status" value="1"/>
</dbReference>
<dbReference type="Gene3D" id="1.10.510.10">
    <property type="entry name" value="Transferase(Phosphotransferase) domain 1"/>
    <property type="match status" value="1"/>
</dbReference>
<dbReference type="GO" id="GO:0005634">
    <property type="term" value="C:nucleus"/>
    <property type="evidence" value="ECO:0007669"/>
    <property type="project" value="TreeGrafter"/>
</dbReference>
<feature type="compositionally biased region" description="Basic and acidic residues" evidence="14">
    <location>
        <begin position="10"/>
        <end position="26"/>
    </location>
</feature>
<dbReference type="Gene3D" id="3.30.930.10">
    <property type="entry name" value="Bira Bifunctional Protein, Domain 2"/>
    <property type="match status" value="1"/>
</dbReference>
<feature type="compositionally biased region" description="Basic and acidic residues" evidence="14">
    <location>
        <begin position="382"/>
        <end position="394"/>
    </location>
</feature>
<dbReference type="SUPFAM" id="SSF55681">
    <property type="entry name" value="Class II aaRS and biotin synthetases"/>
    <property type="match status" value="1"/>
</dbReference>
<dbReference type="Pfam" id="PF05773">
    <property type="entry name" value="RWD"/>
    <property type="match status" value="1"/>
</dbReference>
<dbReference type="GO" id="GO:0005829">
    <property type="term" value="C:cytosol"/>
    <property type="evidence" value="ECO:0007669"/>
    <property type="project" value="TreeGrafter"/>
</dbReference>
<dbReference type="GO" id="GO:0004694">
    <property type="term" value="F:eukaryotic translation initiation factor 2alpha kinase activity"/>
    <property type="evidence" value="ECO:0007669"/>
    <property type="project" value="InterPro"/>
</dbReference>
<dbReference type="Gene3D" id="3.10.110.10">
    <property type="entry name" value="Ubiquitin Conjugating Enzyme"/>
    <property type="match status" value="1"/>
</dbReference>
<evidence type="ECO:0000256" key="11">
    <source>
        <dbReference type="PIRSR" id="PIRSR000660-1"/>
    </source>
</evidence>
<dbReference type="Proteomes" id="UP001295423">
    <property type="component" value="Unassembled WGS sequence"/>
</dbReference>
<keyword evidence="5" id="KW-0418">Kinase</keyword>
<evidence type="ECO:0000256" key="12">
    <source>
        <dbReference type="PIRSR" id="PIRSR000660-2"/>
    </source>
</evidence>
<evidence type="ECO:0000259" key="15">
    <source>
        <dbReference type="PROSITE" id="PS50011"/>
    </source>
</evidence>
<dbReference type="InterPro" id="IPR017441">
    <property type="entry name" value="Protein_kinase_ATP_BS"/>
</dbReference>
<sequence length="1755" mass="195021">MPSGRFAALQEEKSDSDKPKNEKDAGDLTIPSYEDLSSHRVDEETVLGAVYGPDFSKAEGAWGSTRLEVNVRPPDLDTDKIGSTLTLSVQLGKKYPYVVPVIEIKNVNGLSKNEQSSLVKHLRGRASELAEVGSVMVCELVQVAEDYLLDHNTDPSMSAWEQMKAREAKEKAEEEREQRNSMENQSFETNSHSMTVTDEVGSQPDNIRTFTPAADLERELARQTEAIAENRRRKHQGNLLNPNQEAESTTHVFLFGVNEDDNEDDFSYDDDSYNEGALAPLSGSSRYKADFIELGVLGRGGGGEVVKVRNRLDRRVYAVKKIILESERGKFAKFGAVQNRKLRREVTTISRMTHKNIVRYYQAWQEGSSGGENTISEDDESLEKSIDTGKDLEQSGKISSRPKRDKGDDDQESDDWSDESDSCVRSSGSSSSSPWPDEDTSSGLGALLESQKLHRGSLVNLLEQENEHGFQNPLLSGLGFQNISYHGLYGDEMASSSPVQSSDGGESMWDESSVKVDHTKSNQRILYIQMEFCSTTLRKLIDDQALVNMEVSEMWRLTRQIIEALVYIHSRNIIHRDLKPGNIFLDSEGNIRLGDFGLATRRPEKPDFAIDDAASAEANAIYEDIVDISRLVGKAVQPYSMVSQPSTIHPYSMVSQQSTVQESITGGVGTIGYRAPEQEASASKENIKGTGSYNVQVDMYSFGIILFEMFHPPFETYMERSQTLEELRGDAIISDKEQSPDDDFFAKRECRFPTSFIETTPENAQRIILWCLERDPKQRPTAQELLKSELLPRKMEVEQRYLEEALQLLTDVQSEGYSQILDSLFKRQTSDLVEFTYDTDVVVEANTVRKSQKSKGKVAPFAALLQGIKELRMSTMTSTLSMNNASLIAATLALQRARNAGNVGKGVKGVMKRSTQRVAGILAMSAATTAALEGNFDGMLGADPRLVDSIKEKLSTVFLSHGAVRLRNPLLRPRPGTKNTKTSVSGPAEVLNARGSVLLLPEDLTAPFARAVGRGGVATSNVKRYDISRVYHKSAVGGHPKESLEATFDIVQDDPRIKGQHLEAEIILSISQIMSSIPIHSVTYGSLPEGSRLPMWYLRLGHTRLADSILELCGIPAKEQVRQICLQMFSRLTSPSPSTLCHFFRSQLPLRRKRSDSCQVENSREELLEKFLTDLRSLHGLEASPVENLRIFFKLCMPLPSNAEEAVARLASAVSNLRPENAEMERRRIGRDINKFLKYVSTLIQTLRSVGIQTMYGENGSNSRLNQPLFVSIDLGLRQRRKHYHGQVLFHCIALPADYFDQIGLTIDEQQSSDMLLSSGKAFKIAEGGRFDDLVRKSRPPGNFGSALFHDYTTASIPKCVGVRFLIGRLVELVYLDASLASANSTTDNSLISDSTKFSLDKHGIDVLRTSLAHPFSAIQSPIRCIVTGANTLDGTDSLERLVVTSRLWLEGISAEYMTQSGVINSLIKESRDDAYGAVTTGWSLEDVCGICAIMKIPFIVIVDPHLFNDKGTVRLRRVLMNDGVETVQNSNDHSVSVENLASMIRDLSSNVGGGEETDEEQSDSLAHPLNAGNRDSNRGISPSLDCIYVDHGQYYDETDKHRSSSNWKTVKKTTKAIEQRAEGFLSAFVNPNSKTSGEAIPIFAVTEISFFTLREFGTCLMKREREHSTSKACSDVAERHPSQKRALKTLGGAIDSHMKRTGFWSSSNQTDAKRRSIQILLYSTQDDRFDVVTLDSIGFSEGVSSVHHSKNRRK</sequence>
<feature type="binding site" evidence="13">
    <location>
        <position position="321"/>
    </location>
    <ligand>
        <name>ATP</name>
        <dbReference type="ChEBI" id="CHEBI:30616"/>
    </ligand>
</feature>
<evidence type="ECO:0000256" key="9">
    <source>
        <dbReference type="ARBA" id="ARBA00047899"/>
    </source>
</evidence>
<feature type="region of interest" description="Disordered" evidence="14">
    <location>
        <begin position="167"/>
        <end position="205"/>
    </location>
</feature>
<comment type="catalytic activity">
    <reaction evidence="10">
        <text>L-seryl-[protein] + ATP = O-phospho-L-seryl-[protein] + ADP + H(+)</text>
        <dbReference type="Rhea" id="RHEA:17989"/>
        <dbReference type="Rhea" id="RHEA-COMP:9863"/>
        <dbReference type="Rhea" id="RHEA-COMP:11604"/>
        <dbReference type="ChEBI" id="CHEBI:15378"/>
        <dbReference type="ChEBI" id="CHEBI:29999"/>
        <dbReference type="ChEBI" id="CHEBI:30616"/>
        <dbReference type="ChEBI" id="CHEBI:83421"/>
        <dbReference type="ChEBI" id="CHEBI:456216"/>
        <dbReference type="EC" id="2.7.11.1"/>
    </reaction>
</comment>
<feature type="compositionally biased region" description="Polar residues" evidence="14">
    <location>
        <begin position="181"/>
        <end position="196"/>
    </location>
</feature>
<dbReference type="InterPro" id="IPR016135">
    <property type="entry name" value="UBQ-conjugating_enzyme/RWD"/>
</dbReference>
<dbReference type="InterPro" id="IPR008271">
    <property type="entry name" value="Ser/Thr_kinase_AS"/>
</dbReference>